<proteinExistence type="predicted"/>
<evidence type="ECO:0000256" key="1">
    <source>
        <dbReference type="SAM" id="SignalP"/>
    </source>
</evidence>
<evidence type="ECO:0000313" key="3">
    <source>
        <dbReference type="Proteomes" id="UP000236723"/>
    </source>
</evidence>
<sequence>LSWNDFLKGNTVMRKLVRNALVAGAATTAAVSLAGTPAFAGPGTWNVTPTSTIFSATSTNPTLTNPRNSASLTCTSVTASGSTVATSLNDAGFVHAISPEVGHIDVPDTVANVISSSWTGCRGPINLTFGVTHAGTWTLQAISENSSTHVIKGRISGVHATIAGTGCSAMVSGSARGTYDNSAKTLTISEPGGTSGGLIVSGASCLGILANGDKPSFNATFSVTGNIAVHRNH</sequence>
<dbReference type="EMBL" id="FNVO01000003">
    <property type="protein sequence ID" value="SEG18087.1"/>
    <property type="molecule type" value="Genomic_DNA"/>
</dbReference>
<accession>A0A1H5Y312</accession>
<dbReference type="AlphaFoldDB" id="A0A1H5Y312"/>
<keyword evidence="3" id="KW-1185">Reference proteome</keyword>
<feature type="signal peptide" evidence="1">
    <location>
        <begin position="1"/>
        <end position="40"/>
    </location>
</feature>
<dbReference type="Proteomes" id="UP000236723">
    <property type="component" value="Unassembled WGS sequence"/>
</dbReference>
<protein>
    <submittedName>
        <fullName evidence="2">Uncharacterized protein</fullName>
    </submittedName>
</protein>
<gene>
    <name evidence="2" type="ORF">SAMN04489712_103521</name>
</gene>
<keyword evidence="1" id="KW-0732">Signal</keyword>
<reference evidence="3" key="1">
    <citation type="submission" date="2016-10" db="EMBL/GenBank/DDBJ databases">
        <authorList>
            <person name="Varghese N."/>
            <person name="Submissions S."/>
        </authorList>
    </citation>
    <scope>NUCLEOTIDE SEQUENCE [LARGE SCALE GENOMIC DNA]</scope>
    <source>
        <strain evidence="3">DSM 43163</strain>
    </source>
</reference>
<feature type="non-terminal residue" evidence="2">
    <location>
        <position position="1"/>
    </location>
</feature>
<organism evidence="2 3">
    <name type="scientific">Thermomonospora echinospora</name>
    <dbReference type="NCBI Taxonomy" id="1992"/>
    <lineage>
        <taxon>Bacteria</taxon>
        <taxon>Bacillati</taxon>
        <taxon>Actinomycetota</taxon>
        <taxon>Actinomycetes</taxon>
        <taxon>Streptosporangiales</taxon>
        <taxon>Thermomonosporaceae</taxon>
        <taxon>Thermomonospora</taxon>
    </lineage>
</organism>
<evidence type="ECO:0000313" key="2">
    <source>
        <dbReference type="EMBL" id="SEG18087.1"/>
    </source>
</evidence>
<name>A0A1H5Y312_9ACTN</name>
<feature type="chain" id="PRO_5009290091" evidence="1">
    <location>
        <begin position="41"/>
        <end position="233"/>
    </location>
</feature>